<reference evidence="2" key="1">
    <citation type="journal article" date="2019" name="Nat. Commun.">
        <title>The genome of broomcorn millet.</title>
        <authorList>
            <person name="Zou C."/>
            <person name="Miki D."/>
            <person name="Li D."/>
            <person name="Tang Q."/>
            <person name="Xiao L."/>
            <person name="Rajput S."/>
            <person name="Deng P."/>
            <person name="Jia W."/>
            <person name="Huang R."/>
            <person name="Zhang M."/>
            <person name="Sun Y."/>
            <person name="Hu J."/>
            <person name="Fu X."/>
            <person name="Schnable P.S."/>
            <person name="Li F."/>
            <person name="Zhang H."/>
            <person name="Feng B."/>
            <person name="Zhu X."/>
            <person name="Liu R."/>
            <person name="Schnable J.C."/>
            <person name="Zhu J.-K."/>
            <person name="Zhang H."/>
        </authorList>
    </citation>
    <scope>NUCLEOTIDE SEQUENCE [LARGE SCALE GENOMIC DNA]</scope>
</reference>
<evidence type="ECO:0000313" key="1">
    <source>
        <dbReference type="EMBL" id="RLM73984.1"/>
    </source>
</evidence>
<gene>
    <name evidence="1" type="ORF">C2845_PM15G24630</name>
</gene>
<dbReference type="OrthoDB" id="661041at2759"/>
<dbReference type="AlphaFoldDB" id="A0A3L6Q5P9"/>
<accession>A0A3L6Q5P9</accession>
<dbReference type="Proteomes" id="UP000275267">
    <property type="component" value="Unassembled WGS sequence"/>
</dbReference>
<sequence>MPELRGLADPSPSNWDQFVPDFVAPAVLRVVRENDDRGMCGGHYRFLAEMDLEVTLVFSEPKAVLRHCREEVMHTVEPDTGDACGICLDGLASSGSRTAPPVNLPCGHAFH</sequence>
<name>A0A3L6Q5P9_PANMI</name>
<protein>
    <recommendedName>
        <fullName evidence="3">RING-type domain-containing protein</fullName>
    </recommendedName>
</protein>
<dbReference type="STRING" id="4540.A0A3L6Q5P9"/>
<keyword evidence="2" id="KW-1185">Reference proteome</keyword>
<evidence type="ECO:0008006" key="3">
    <source>
        <dbReference type="Google" id="ProtNLM"/>
    </source>
</evidence>
<dbReference type="EMBL" id="PQIB02000013">
    <property type="protein sequence ID" value="RLM73984.1"/>
    <property type="molecule type" value="Genomic_DNA"/>
</dbReference>
<comment type="caution">
    <text evidence="1">The sequence shown here is derived from an EMBL/GenBank/DDBJ whole genome shotgun (WGS) entry which is preliminary data.</text>
</comment>
<evidence type="ECO:0000313" key="2">
    <source>
        <dbReference type="Proteomes" id="UP000275267"/>
    </source>
</evidence>
<dbReference type="SUPFAM" id="SSF57850">
    <property type="entry name" value="RING/U-box"/>
    <property type="match status" value="1"/>
</dbReference>
<proteinExistence type="predicted"/>
<organism evidence="1 2">
    <name type="scientific">Panicum miliaceum</name>
    <name type="common">Proso millet</name>
    <name type="synonym">Broomcorn millet</name>
    <dbReference type="NCBI Taxonomy" id="4540"/>
    <lineage>
        <taxon>Eukaryota</taxon>
        <taxon>Viridiplantae</taxon>
        <taxon>Streptophyta</taxon>
        <taxon>Embryophyta</taxon>
        <taxon>Tracheophyta</taxon>
        <taxon>Spermatophyta</taxon>
        <taxon>Magnoliopsida</taxon>
        <taxon>Liliopsida</taxon>
        <taxon>Poales</taxon>
        <taxon>Poaceae</taxon>
        <taxon>PACMAD clade</taxon>
        <taxon>Panicoideae</taxon>
        <taxon>Panicodae</taxon>
        <taxon>Paniceae</taxon>
        <taxon>Panicinae</taxon>
        <taxon>Panicum</taxon>
        <taxon>Panicum sect. Panicum</taxon>
    </lineage>
</organism>